<dbReference type="GO" id="GO:0015031">
    <property type="term" value="P:protein transport"/>
    <property type="evidence" value="ECO:0007669"/>
    <property type="project" value="UniProtKB-KW"/>
</dbReference>
<sequence length="236" mass="26323">MISGFFRTVLSQPLFNALVLLYEHASFGDLGIAIIFLTVIVRIILFPLFHKTAKHQKIAQKIQPEVKKIQEKHKNDREAQTRELMELYKKNQVNPLTPILLLVIQLPILFALYKIFINGLSEGSFALLYSFVPAPETISQLSFGVIQLNAVSIPIAILAAATQYIQGRLAMARAKGQDALPAQARKMAKISIYAGPTIALLVLTRFPAAVGLYWLTSTVFSIIQQIIVNKSVHEEK</sequence>
<dbReference type="GO" id="GO:0032977">
    <property type="term" value="F:membrane insertase activity"/>
    <property type="evidence" value="ECO:0007669"/>
    <property type="project" value="InterPro"/>
</dbReference>
<gene>
    <name evidence="12" type="ORF">A3I33_00760</name>
</gene>
<evidence type="ECO:0000256" key="8">
    <source>
        <dbReference type="ARBA" id="ARBA00023186"/>
    </source>
</evidence>
<feature type="transmembrane region" description="Helical" evidence="10">
    <location>
        <begin position="192"/>
        <end position="215"/>
    </location>
</feature>
<keyword evidence="2" id="KW-0813">Transport</keyword>
<proteinExistence type="inferred from homology"/>
<dbReference type="InterPro" id="IPR047196">
    <property type="entry name" value="YidC_ALB_C"/>
</dbReference>
<evidence type="ECO:0000259" key="11">
    <source>
        <dbReference type="Pfam" id="PF02096"/>
    </source>
</evidence>
<dbReference type="InterPro" id="IPR001708">
    <property type="entry name" value="YidC/ALB3/OXA1/COX18"/>
</dbReference>
<keyword evidence="4 9" id="KW-0812">Transmembrane</keyword>
<keyword evidence="8" id="KW-0143">Chaperone</keyword>
<evidence type="ECO:0000256" key="7">
    <source>
        <dbReference type="ARBA" id="ARBA00023136"/>
    </source>
</evidence>
<dbReference type="GO" id="GO:0005886">
    <property type="term" value="C:plasma membrane"/>
    <property type="evidence" value="ECO:0007669"/>
    <property type="project" value="UniProtKB-SubCell"/>
</dbReference>
<protein>
    <recommendedName>
        <fullName evidence="11">Membrane insertase YidC/Oxa/ALB C-terminal domain-containing protein</fullName>
    </recommendedName>
</protein>
<dbReference type="InterPro" id="IPR028055">
    <property type="entry name" value="YidC/Oxa/ALB_C"/>
</dbReference>
<evidence type="ECO:0000256" key="1">
    <source>
        <dbReference type="ARBA" id="ARBA00004651"/>
    </source>
</evidence>
<accession>A0A1G1ZAU2</accession>
<dbReference type="PANTHER" id="PTHR12428:SF65">
    <property type="entry name" value="CYTOCHROME C OXIDASE ASSEMBLY PROTEIN COX18, MITOCHONDRIAL"/>
    <property type="match status" value="1"/>
</dbReference>
<evidence type="ECO:0000313" key="12">
    <source>
        <dbReference type="EMBL" id="OGY60737.1"/>
    </source>
</evidence>
<evidence type="ECO:0000256" key="4">
    <source>
        <dbReference type="ARBA" id="ARBA00022692"/>
    </source>
</evidence>
<dbReference type="AlphaFoldDB" id="A0A1G1ZAU2"/>
<dbReference type="STRING" id="1797692.A3I33_00760"/>
<dbReference type="CDD" id="cd20070">
    <property type="entry name" value="5TM_YidC_Alb3"/>
    <property type="match status" value="1"/>
</dbReference>
<feature type="transmembrane region" description="Helical" evidence="10">
    <location>
        <begin position="99"/>
        <end position="121"/>
    </location>
</feature>
<reference evidence="12 13" key="1">
    <citation type="journal article" date="2016" name="Nat. Commun.">
        <title>Thousands of microbial genomes shed light on interconnected biogeochemical processes in an aquifer system.</title>
        <authorList>
            <person name="Anantharaman K."/>
            <person name="Brown C.T."/>
            <person name="Hug L.A."/>
            <person name="Sharon I."/>
            <person name="Castelle C.J."/>
            <person name="Probst A.J."/>
            <person name="Thomas B.C."/>
            <person name="Singh A."/>
            <person name="Wilkins M.J."/>
            <person name="Karaoz U."/>
            <person name="Brodie E.L."/>
            <person name="Williams K.H."/>
            <person name="Hubbard S.S."/>
            <person name="Banfield J.F."/>
        </authorList>
    </citation>
    <scope>NUCLEOTIDE SEQUENCE [LARGE SCALE GENOMIC DNA]</scope>
</reference>
<keyword evidence="6 10" id="KW-1133">Transmembrane helix</keyword>
<evidence type="ECO:0000256" key="9">
    <source>
        <dbReference type="RuleBase" id="RU003945"/>
    </source>
</evidence>
<evidence type="ECO:0000256" key="6">
    <source>
        <dbReference type="ARBA" id="ARBA00022989"/>
    </source>
</evidence>
<feature type="domain" description="Membrane insertase YidC/Oxa/ALB C-terminal" evidence="11">
    <location>
        <begin position="31"/>
        <end position="230"/>
    </location>
</feature>
<keyword evidence="7 10" id="KW-0472">Membrane</keyword>
<comment type="similarity">
    <text evidence="9">Belongs to the OXA1/ALB3/YidC family.</text>
</comment>
<evidence type="ECO:0000256" key="3">
    <source>
        <dbReference type="ARBA" id="ARBA00022475"/>
    </source>
</evidence>
<name>A0A1G1ZAU2_9BACT</name>
<organism evidence="12 13">
    <name type="scientific">Candidatus Colwellbacteria bacterium RIFCSPLOWO2_02_FULL_45_11</name>
    <dbReference type="NCBI Taxonomy" id="1797692"/>
    <lineage>
        <taxon>Bacteria</taxon>
        <taxon>Candidatus Colwelliibacteriota</taxon>
    </lineage>
</organism>
<feature type="transmembrane region" description="Helical" evidence="10">
    <location>
        <begin position="30"/>
        <end position="49"/>
    </location>
</feature>
<dbReference type="PANTHER" id="PTHR12428">
    <property type="entry name" value="OXA1"/>
    <property type="match status" value="1"/>
</dbReference>
<comment type="subcellular location">
    <subcellularLocation>
        <location evidence="1">Cell membrane</location>
        <topology evidence="1">Multi-pass membrane protein</topology>
    </subcellularLocation>
    <subcellularLocation>
        <location evidence="9">Membrane</location>
        <topology evidence="9">Multi-pass membrane protein</topology>
    </subcellularLocation>
</comment>
<dbReference type="EMBL" id="MHJA01000025">
    <property type="protein sequence ID" value="OGY60737.1"/>
    <property type="molecule type" value="Genomic_DNA"/>
</dbReference>
<evidence type="ECO:0000256" key="2">
    <source>
        <dbReference type="ARBA" id="ARBA00022448"/>
    </source>
</evidence>
<comment type="caution">
    <text evidence="12">The sequence shown here is derived from an EMBL/GenBank/DDBJ whole genome shotgun (WGS) entry which is preliminary data.</text>
</comment>
<feature type="transmembrane region" description="Helical" evidence="10">
    <location>
        <begin position="141"/>
        <end position="165"/>
    </location>
</feature>
<dbReference type="Pfam" id="PF02096">
    <property type="entry name" value="60KD_IMP"/>
    <property type="match status" value="1"/>
</dbReference>
<keyword evidence="3" id="KW-1003">Cell membrane</keyword>
<evidence type="ECO:0000256" key="5">
    <source>
        <dbReference type="ARBA" id="ARBA00022927"/>
    </source>
</evidence>
<evidence type="ECO:0000256" key="10">
    <source>
        <dbReference type="SAM" id="Phobius"/>
    </source>
</evidence>
<evidence type="ECO:0000313" key="13">
    <source>
        <dbReference type="Proteomes" id="UP000176544"/>
    </source>
</evidence>
<dbReference type="GO" id="GO:0051205">
    <property type="term" value="P:protein insertion into membrane"/>
    <property type="evidence" value="ECO:0007669"/>
    <property type="project" value="TreeGrafter"/>
</dbReference>
<keyword evidence="5" id="KW-0653">Protein transport</keyword>
<dbReference type="Proteomes" id="UP000176544">
    <property type="component" value="Unassembled WGS sequence"/>
</dbReference>
<dbReference type="NCBIfam" id="TIGR03592">
    <property type="entry name" value="yidC_oxa1_cterm"/>
    <property type="match status" value="1"/>
</dbReference>